<dbReference type="OrthoDB" id="9785707at2"/>
<dbReference type="InterPro" id="IPR003488">
    <property type="entry name" value="DprA"/>
</dbReference>
<dbReference type="GO" id="GO:0009294">
    <property type="term" value="P:DNA-mediated transformation"/>
    <property type="evidence" value="ECO:0007669"/>
    <property type="project" value="InterPro"/>
</dbReference>
<dbReference type="AlphaFoldDB" id="A0A1L8CX59"/>
<sequence>MANSDYYLTLASVYYNQKLNHLIKEGFPVKEIVLAPEKTLKELGFSPGEIKNLSRKITEFDAEKVKKYCRDLGIKIITFEDEEYPQNLLHLYDPPVVLFCLGDTRLLKETAVGIVGARRATSYGVKVARTFAEDLARSGITVVSGMARGIDGEAHRGALKVGTTIAVLGSGIDVPYPRENEKLYQEILQKGLIISEFLPGTLPLPFLFPVRNRLIAALSQGIVVVEAALKSGSLITAKIALELGREVFAVPGMITSPQSAGSNLLIKDGARIVLGVADILEELGFSSLFPANSTNLPELFGLSQKILELLTAEDLAPENIAEILQVNISEVLRELSLLEIKGYVKKLFGGKFTKI</sequence>
<dbReference type="SUPFAM" id="SSF102405">
    <property type="entry name" value="MCP/YpsA-like"/>
    <property type="match status" value="1"/>
</dbReference>
<evidence type="ECO:0000256" key="1">
    <source>
        <dbReference type="ARBA" id="ARBA00006525"/>
    </source>
</evidence>
<accession>A0A1L8CX59</accession>
<reference evidence="5" key="1">
    <citation type="submission" date="2016-12" db="EMBL/GenBank/DDBJ databases">
        <title>Draft Genome Sequences od Carboxydothermus pertinax and islandicus, Hydrogenogenic Carboxydotrophic Bacteria.</title>
        <authorList>
            <person name="Fukuyama Y."/>
            <person name="Ohmae K."/>
            <person name="Yoneda Y."/>
            <person name="Yoshida T."/>
            <person name="Sako Y."/>
        </authorList>
    </citation>
    <scope>NUCLEOTIDE SEQUENCE [LARGE SCALE GENOMIC DNA]</scope>
    <source>
        <strain evidence="5">Ug1</strain>
    </source>
</reference>
<evidence type="ECO:0000259" key="2">
    <source>
        <dbReference type="Pfam" id="PF02481"/>
    </source>
</evidence>
<evidence type="ECO:0000259" key="3">
    <source>
        <dbReference type="Pfam" id="PF17782"/>
    </source>
</evidence>
<comment type="caution">
    <text evidence="4">The sequence shown here is derived from an EMBL/GenBank/DDBJ whole genome shotgun (WGS) entry which is preliminary data.</text>
</comment>
<dbReference type="PANTHER" id="PTHR43022">
    <property type="entry name" value="PROTEIN SMF"/>
    <property type="match status" value="1"/>
</dbReference>
<feature type="domain" description="DprA winged helix" evidence="3">
    <location>
        <begin position="295"/>
        <end position="350"/>
    </location>
</feature>
<dbReference type="Proteomes" id="UP000187485">
    <property type="component" value="Unassembled WGS sequence"/>
</dbReference>
<dbReference type="Pfam" id="PF17782">
    <property type="entry name" value="WHD_DprA"/>
    <property type="match status" value="1"/>
</dbReference>
<evidence type="ECO:0000313" key="5">
    <source>
        <dbReference type="Proteomes" id="UP000187485"/>
    </source>
</evidence>
<dbReference type="Gene3D" id="3.40.50.450">
    <property type="match status" value="1"/>
</dbReference>
<dbReference type="RefSeq" id="WP_075859870.1">
    <property type="nucleotide sequence ID" value="NZ_BDJK01000055.1"/>
</dbReference>
<proteinExistence type="inferred from homology"/>
<feature type="domain" description="Smf/DprA SLOG" evidence="2">
    <location>
        <begin position="75"/>
        <end position="283"/>
    </location>
</feature>
<gene>
    <name evidence="4" type="ORF">cpu_19640</name>
</gene>
<dbReference type="STRING" id="870242.cpu_19640"/>
<protein>
    <submittedName>
        <fullName evidence="4">DNA processing protein DprA</fullName>
    </submittedName>
</protein>
<dbReference type="InterPro" id="IPR057666">
    <property type="entry name" value="DrpA_SLOG"/>
</dbReference>
<organism evidence="4 5">
    <name type="scientific">Carboxydothermus pertinax</name>
    <dbReference type="NCBI Taxonomy" id="870242"/>
    <lineage>
        <taxon>Bacteria</taxon>
        <taxon>Bacillati</taxon>
        <taxon>Bacillota</taxon>
        <taxon>Clostridia</taxon>
        <taxon>Thermoanaerobacterales</taxon>
        <taxon>Thermoanaerobacteraceae</taxon>
        <taxon>Carboxydothermus</taxon>
    </lineage>
</organism>
<keyword evidence="5" id="KW-1185">Reference proteome</keyword>
<dbReference type="EMBL" id="BDJK01000055">
    <property type="protein sequence ID" value="GAV23454.1"/>
    <property type="molecule type" value="Genomic_DNA"/>
</dbReference>
<evidence type="ECO:0000313" key="4">
    <source>
        <dbReference type="EMBL" id="GAV23454.1"/>
    </source>
</evidence>
<name>A0A1L8CX59_9THEO</name>
<dbReference type="PANTHER" id="PTHR43022:SF1">
    <property type="entry name" value="PROTEIN SMF"/>
    <property type="match status" value="1"/>
</dbReference>
<dbReference type="InterPro" id="IPR041614">
    <property type="entry name" value="DprA_WH"/>
</dbReference>
<dbReference type="NCBIfam" id="TIGR00732">
    <property type="entry name" value="dprA"/>
    <property type="match status" value="1"/>
</dbReference>
<dbReference type="Pfam" id="PF02481">
    <property type="entry name" value="DNA_processg_A"/>
    <property type="match status" value="1"/>
</dbReference>
<comment type="similarity">
    <text evidence="1">Belongs to the DprA/Smf family.</text>
</comment>